<keyword evidence="6" id="KW-1185">Reference proteome</keyword>
<dbReference type="RefSeq" id="WP_188699770.1">
    <property type="nucleotide sequence ID" value="NZ_BMMQ01000001.1"/>
</dbReference>
<proteinExistence type="inferred from homology"/>
<evidence type="ECO:0000256" key="1">
    <source>
        <dbReference type="ARBA" id="ARBA00023002"/>
    </source>
</evidence>
<organism evidence="5 6">
    <name type="scientific">Microbacterium nanhaiense</name>
    <dbReference type="NCBI Taxonomy" id="1301026"/>
    <lineage>
        <taxon>Bacteria</taxon>
        <taxon>Bacillati</taxon>
        <taxon>Actinomycetota</taxon>
        <taxon>Actinomycetes</taxon>
        <taxon>Micrococcales</taxon>
        <taxon>Microbacteriaceae</taxon>
        <taxon>Microbacterium</taxon>
    </lineage>
</organism>
<dbReference type="InterPro" id="IPR046373">
    <property type="entry name" value="Acyl-CoA_Oxase/DH_mid-dom_sf"/>
</dbReference>
<comment type="similarity">
    <text evidence="2">Belongs to the HpaH/HsaA monooxygenase family.</text>
</comment>
<evidence type="ECO:0000313" key="5">
    <source>
        <dbReference type="EMBL" id="GGO60088.1"/>
    </source>
</evidence>
<reference evidence="6" key="1">
    <citation type="journal article" date="2019" name="Int. J. Syst. Evol. Microbiol.">
        <title>The Global Catalogue of Microorganisms (GCM) 10K type strain sequencing project: providing services to taxonomists for standard genome sequencing and annotation.</title>
        <authorList>
            <consortium name="The Broad Institute Genomics Platform"/>
            <consortium name="The Broad Institute Genome Sequencing Center for Infectious Disease"/>
            <person name="Wu L."/>
            <person name="Ma J."/>
        </authorList>
    </citation>
    <scope>NUCLEOTIDE SEQUENCE [LARGE SCALE GENOMIC DNA]</scope>
    <source>
        <strain evidence="6">CGMCC 4.7181</strain>
    </source>
</reference>
<evidence type="ECO:0000256" key="2">
    <source>
        <dbReference type="ARBA" id="ARBA00049661"/>
    </source>
</evidence>
<dbReference type="EMBL" id="BMMQ01000001">
    <property type="protein sequence ID" value="GGO60088.1"/>
    <property type="molecule type" value="Genomic_DNA"/>
</dbReference>
<dbReference type="Gene3D" id="1.20.140.10">
    <property type="entry name" value="Butyryl-CoA Dehydrogenase, subunit A, domain 3"/>
    <property type="match status" value="1"/>
</dbReference>
<dbReference type="InterPro" id="IPR013786">
    <property type="entry name" value="AcylCoA_DH/ox_N"/>
</dbReference>
<sequence length="391" mass="40755">MTQTDGYRALRDRIAPILAEAAEGVIERDHTRALPREAVAALASAGLGRARVPAADGGYGLTIPEFADVLVEIATVDANLPQVFRGHIAWVEEVLLRPASPWRDEWIGRLVAGEIIGNAWSESGSGALGTQQTVLGDTLTGKKYYSTGSIYADWIDVVAQRGDEQVGVLVPTAQDGVTVSDDWDGFGQRGTGTGTATFDAATVDAGSVAPVADRFGTQTALYQLVLLTVLAGIAAAAERDTAAALRSRSRVYSHGTADRASADPQLLQVVGEVSATAFAARAVVRDAAAAVAETLFGGSAVGDVDAIALAEIRTAQGQIALTDSVPRAATRLFDALGASGTSAATALDRHWRNARTVASHNPWVYKARIVGDWSVNGNVSDPLWAIGVATP</sequence>
<feature type="domain" description="Acyl-CoA dehydrogenase/oxidase N-terminal" evidence="3">
    <location>
        <begin position="6"/>
        <end position="114"/>
    </location>
</feature>
<dbReference type="Pfam" id="PF02771">
    <property type="entry name" value="Acyl-CoA_dh_N"/>
    <property type="match status" value="1"/>
</dbReference>
<dbReference type="PIRSF" id="PIRSF016578">
    <property type="entry name" value="HsaA"/>
    <property type="match status" value="1"/>
</dbReference>
<keyword evidence="1" id="KW-0560">Oxidoreductase</keyword>
<dbReference type="PANTHER" id="PTHR48083:SF19">
    <property type="entry name" value="FLAVIN-DEPENDENT MONOOXYGENASE, OXYGENASE SUBUNIT HSAA"/>
    <property type="match status" value="1"/>
</dbReference>
<comment type="caution">
    <text evidence="5">The sequence shown here is derived from an EMBL/GenBank/DDBJ whole genome shotgun (WGS) entry which is preliminary data.</text>
</comment>
<accession>A0ABQ2N1Q2</accession>
<dbReference type="PANTHER" id="PTHR48083">
    <property type="entry name" value="MEDIUM-CHAIN SPECIFIC ACYL-COA DEHYDROGENASE, MITOCHONDRIAL-RELATED"/>
    <property type="match status" value="1"/>
</dbReference>
<dbReference type="InterPro" id="IPR037069">
    <property type="entry name" value="AcylCoA_DH/ox_N_sf"/>
</dbReference>
<dbReference type="Gene3D" id="1.10.540.10">
    <property type="entry name" value="Acyl-CoA dehydrogenase/oxidase, N-terminal domain"/>
    <property type="match status" value="1"/>
</dbReference>
<dbReference type="SUPFAM" id="SSF47203">
    <property type="entry name" value="Acyl-CoA dehydrogenase C-terminal domain-like"/>
    <property type="match status" value="1"/>
</dbReference>
<protein>
    <submittedName>
        <fullName evidence="5">Acyl-CoA dehydrogenase</fullName>
    </submittedName>
</protein>
<dbReference type="SUPFAM" id="SSF56645">
    <property type="entry name" value="Acyl-CoA dehydrogenase NM domain-like"/>
    <property type="match status" value="1"/>
</dbReference>
<dbReference type="InterPro" id="IPR036250">
    <property type="entry name" value="AcylCo_DH-like_C"/>
</dbReference>
<dbReference type="InterPro" id="IPR050741">
    <property type="entry name" value="Acyl-CoA_dehydrogenase"/>
</dbReference>
<gene>
    <name evidence="5" type="ORF">GCM10010910_04640</name>
</gene>
<evidence type="ECO:0000259" key="3">
    <source>
        <dbReference type="Pfam" id="PF02771"/>
    </source>
</evidence>
<dbReference type="InterPro" id="IPR009100">
    <property type="entry name" value="AcylCoA_DH/oxidase_NM_dom_sf"/>
</dbReference>
<dbReference type="InterPro" id="IPR013107">
    <property type="entry name" value="Acyl-CoA_DH_C"/>
</dbReference>
<dbReference type="Gene3D" id="2.40.110.10">
    <property type="entry name" value="Butyryl-CoA Dehydrogenase, subunit A, domain 2"/>
    <property type="match status" value="1"/>
</dbReference>
<dbReference type="Pfam" id="PF08028">
    <property type="entry name" value="Acyl-CoA_dh_2"/>
    <property type="match status" value="1"/>
</dbReference>
<dbReference type="Proteomes" id="UP000638043">
    <property type="component" value="Unassembled WGS sequence"/>
</dbReference>
<feature type="domain" description="Acyl-CoA dehydrogenase C-terminal" evidence="4">
    <location>
        <begin position="229"/>
        <end position="361"/>
    </location>
</feature>
<name>A0ABQ2N1Q2_9MICO</name>
<evidence type="ECO:0000313" key="6">
    <source>
        <dbReference type="Proteomes" id="UP000638043"/>
    </source>
</evidence>
<evidence type="ECO:0000259" key="4">
    <source>
        <dbReference type="Pfam" id="PF08028"/>
    </source>
</evidence>